<evidence type="ECO:0000313" key="5">
    <source>
        <dbReference type="EMBL" id="RHC15798.1"/>
    </source>
</evidence>
<accession>A0A3R6AVR8</accession>
<feature type="binding site" evidence="3">
    <location>
        <begin position="7"/>
        <end position="14"/>
    </location>
    <ligand>
        <name>substrate</name>
    </ligand>
</feature>
<dbReference type="GO" id="GO:0043456">
    <property type="term" value="P:regulation of pentose-phosphate shunt"/>
    <property type="evidence" value="ECO:0007669"/>
    <property type="project" value="TreeGrafter"/>
</dbReference>
<feature type="site" description="Transition state stabilizer" evidence="4">
    <location>
        <position position="152"/>
    </location>
</feature>
<dbReference type="PANTHER" id="PTHR46517">
    <property type="entry name" value="FRUCTOSE-2,6-BISPHOSPHATASE TIGAR"/>
    <property type="match status" value="1"/>
</dbReference>
<dbReference type="EMBL" id="QSHO01000012">
    <property type="protein sequence ID" value="RHC15798.1"/>
    <property type="molecule type" value="Genomic_DNA"/>
</dbReference>
<dbReference type="GO" id="GO:0005829">
    <property type="term" value="C:cytosol"/>
    <property type="evidence" value="ECO:0007669"/>
    <property type="project" value="TreeGrafter"/>
</dbReference>
<dbReference type="InterPro" id="IPR013078">
    <property type="entry name" value="His_Pase_superF_clade-1"/>
</dbReference>
<organism evidence="5 6">
    <name type="scientific">Roseburia intestinalis</name>
    <dbReference type="NCBI Taxonomy" id="166486"/>
    <lineage>
        <taxon>Bacteria</taxon>
        <taxon>Bacillati</taxon>
        <taxon>Bacillota</taxon>
        <taxon>Clostridia</taxon>
        <taxon>Lachnospirales</taxon>
        <taxon>Lachnospiraceae</taxon>
        <taxon>Roseburia</taxon>
    </lineage>
</organism>
<proteinExistence type="predicted"/>
<keyword evidence="1" id="KW-0378">Hydrolase</keyword>
<dbReference type="AlphaFoldDB" id="A0A3R6AVR8"/>
<dbReference type="SUPFAM" id="SSF53254">
    <property type="entry name" value="Phosphoglycerate mutase-like"/>
    <property type="match status" value="1"/>
</dbReference>
<dbReference type="Gene3D" id="3.40.50.1240">
    <property type="entry name" value="Phosphoglycerate mutase-like"/>
    <property type="match status" value="1"/>
</dbReference>
<dbReference type="RefSeq" id="WP_118598515.1">
    <property type="nucleotide sequence ID" value="NZ_JAQEFF010000009.1"/>
</dbReference>
<evidence type="ECO:0000256" key="2">
    <source>
        <dbReference type="PIRSR" id="PIRSR613078-1"/>
    </source>
</evidence>
<dbReference type="PROSITE" id="PS00175">
    <property type="entry name" value="PG_MUTASE"/>
    <property type="match status" value="1"/>
</dbReference>
<reference evidence="5 6" key="1">
    <citation type="submission" date="2018-08" db="EMBL/GenBank/DDBJ databases">
        <title>A genome reference for cultivated species of the human gut microbiota.</title>
        <authorList>
            <person name="Zou Y."/>
            <person name="Xue W."/>
            <person name="Luo G."/>
        </authorList>
    </citation>
    <scope>NUCLEOTIDE SEQUENCE [LARGE SCALE GENOMIC DNA]</scope>
    <source>
        <strain evidence="5 6">AM37-1AC</strain>
    </source>
</reference>
<feature type="active site" description="Proton donor/acceptor" evidence="2">
    <location>
        <position position="81"/>
    </location>
</feature>
<evidence type="ECO:0000313" key="6">
    <source>
        <dbReference type="Proteomes" id="UP000283513"/>
    </source>
</evidence>
<dbReference type="SMART" id="SM00855">
    <property type="entry name" value="PGAM"/>
    <property type="match status" value="1"/>
</dbReference>
<gene>
    <name evidence="5" type="ORF">DW856_13785</name>
</gene>
<feature type="binding site" evidence="3">
    <location>
        <position position="57"/>
    </location>
    <ligand>
        <name>substrate</name>
    </ligand>
</feature>
<sequence length="205" mass="23357">MKLYIIRHGETSWNKQKKLQGQRDIMLNDAGIRLAELTGEGMKDIDFDLVISSPLIRAKQTAELVMAGRHLPMITDRRIIELSFGDWEGECVRDSKVLPADFIDKFYNDPYHCMRAPGGESFQDVLKRTEDFYHSLVQNKAYENATIFISTHGAAGRCLLANFYDDKEDIWRGGIPKNCSVCIVEVKDGVGTVLEKDKIFYDEAE</sequence>
<dbReference type="GO" id="GO:0045820">
    <property type="term" value="P:negative regulation of glycolytic process"/>
    <property type="evidence" value="ECO:0007669"/>
    <property type="project" value="TreeGrafter"/>
</dbReference>
<dbReference type="PANTHER" id="PTHR46517:SF1">
    <property type="entry name" value="FRUCTOSE-2,6-BISPHOSPHATASE TIGAR"/>
    <property type="match status" value="1"/>
</dbReference>
<comment type="caution">
    <text evidence="5">The sequence shown here is derived from an EMBL/GenBank/DDBJ whole genome shotgun (WGS) entry which is preliminary data.</text>
</comment>
<dbReference type="PIRSF" id="PIRSF000709">
    <property type="entry name" value="6PFK_2-Ptase"/>
    <property type="match status" value="1"/>
</dbReference>
<name>A0A3R6AVR8_9FIRM</name>
<evidence type="ECO:0000256" key="4">
    <source>
        <dbReference type="PIRSR" id="PIRSR613078-3"/>
    </source>
</evidence>
<dbReference type="InterPro" id="IPR051695">
    <property type="entry name" value="Phosphoglycerate_Mutase"/>
</dbReference>
<feature type="active site" description="Tele-phosphohistidine intermediate" evidence="2">
    <location>
        <position position="8"/>
    </location>
</feature>
<dbReference type="Pfam" id="PF00300">
    <property type="entry name" value="His_Phos_1"/>
    <property type="match status" value="1"/>
</dbReference>
<dbReference type="InterPro" id="IPR001345">
    <property type="entry name" value="PG/BPGM_mutase_AS"/>
</dbReference>
<dbReference type="GO" id="GO:0004331">
    <property type="term" value="F:fructose-2,6-bisphosphate 2-phosphatase activity"/>
    <property type="evidence" value="ECO:0007669"/>
    <property type="project" value="TreeGrafter"/>
</dbReference>
<evidence type="ECO:0000256" key="3">
    <source>
        <dbReference type="PIRSR" id="PIRSR613078-2"/>
    </source>
</evidence>
<dbReference type="InterPro" id="IPR029033">
    <property type="entry name" value="His_PPase_superfam"/>
</dbReference>
<evidence type="ECO:0000256" key="1">
    <source>
        <dbReference type="ARBA" id="ARBA00022801"/>
    </source>
</evidence>
<dbReference type="CDD" id="cd07067">
    <property type="entry name" value="HP_PGM_like"/>
    <property type="match status" value="1"/>
</dbReference>
<dbReference type="Proteomes" id="UP000283513">
    <property type="component" value="Unassembled WGS sequence"/>
</dbReference>
<protein>
    <submittedName>
        <fullName evidence="5">Histidine phosphatase family protein</fullName>
    </submittedName>
</protein>